<protein>
    <recommendedName>
        <fullName evidence="14">glucose oxidase</fullName>
        <ecNumber evidence="14">1.1.3.4</ecNumber>
    </recommendedName>
</protein>
<evidence type="ECO:0000256" key="14">
    <source>
        <dbReference type="ARBA" id="ARBA00049722"/>
    </source>
</evidence>
<feature type="active site" description="Proton donor" evidence="15">
    <location>
        <position position="528"/>
    </location>
</feature>
<comment type="subunit">
    <text evidence="6">Homodimer.</text>
</comment>
<dbReference type="AlphaFoldDB" id="A0A9W9VFY7"/>
<dbReference type="SUPFAM" id="SSF51905">
    <property type="entry name" value="FAD/NAD(P)-binding domain"/>
    <property type="match status" value="1"/>
</dbReference>
<dbReference type="InterPro" id="IPR012132">
    <property type="entry name" value="GMC_OxRdtase"/>
</dbReference>
<dbReference type="SUPFAM" id="SSF54373">
    <property type="entry name" value="FAD-linked reductases, C-terminal domain"/>
    <property type="match status" value="1"/>
</dbReference>
<dbReference type="EMBL" id="JAPZBS010000004">
    <property type="protein sequence ID" value="KAJ5377951.1"/>
    <property type="molecule type" value="Genomic_DNA"/>
</dbReference>
<reference evidence="21" key="1">
    <citation type="submission" date="2022-11" db="EMBL/GenBank/DDBJ databases">
        <authorList>
            <person name="Petersen C."/>
        </authorList>
    </citation>
    <scope>NUCLEOTIDE SEQUENCE</scope>
    <source>
        <strain evidence="21">IBT 29864</strain>
    </source>
</reference>
<dbReference type="PROSITE" id="PS00623">
    <property type="entry name" value="GMC_OXRED_1"/>
    <property type="match status" value="1"/>
</dbReference>
<dbReference type="PIRSF" id="PIRSF000137">
    <property type="entry name" value="Alcohol_oxidase"/>
    <property type="match status" value="1"/>
</dbReference>
<dbReference type="GO" id="GO:0005737">
    <property type="term" value="C:cytoplasm"/>
    <property type="evidence" value="ECO:0007669"/>
    <property type="project" value="UniProtKB-SubCell"/>
</dbReference>
<dbReference type="InterPro" id="IPR036188">
    <property type="entry name" value="FAD/NAD-bd_sf"/>
</dbReference>
<evidence type="ECO:0000259" key="19">
    <source>
        <dbReference type="PROSITE" id="PS00623"/>
    </source>
</evidence>
<evidence type="ECO:0000313" key="22">
    <source>
        <dbReference type="Proteomes" id="UP001147782"/>
    </source>
</evidence>
<evidence type="ECO:0000256" key="11">
    <source>
        <dbReference type="ARBA" id="ARBA00022827"/>
    </source>
</evidence>
<sequence>MKTHIVAIASLTYLLGTVPANSQSDSGPKYDFVIVGGGTSGLVIANRLSENKAITVAVIEAGDSVFNNPNVTNVFGYGRAFGTHIDWAYQTEDQEYAGGSKQIMRAGKAIGGTSTINGMSYTRAQSVQVDAWELFGNKGWNWDSLFPYYQKSEMFQIPILNQISRGADYYITYHGMNGPLKVGWPTEITNRTMLPALDQTFNQLGVTFNRDVNGGSMVGLTSHPNTVNSEENVREDAARAYYWPYQNRSNLKIITNTSANKIIWSSNSHSEATAVGVEVTTAHGVETIYASKEVILSAGSLKSPVLLELSGVGNPDILRKYNIPIKVNISTVGENLQDQTNNGLSYQGTEFWLGSPTFSVLPSANQIYGNNVSNVASYVNSSMAEYAKVVSNSSKGAVQEANILAAFKLQYDLIFESQVPFAEIVLLPIADSFSSEYWPLLPFSRGSVHIKSANASMPASINPNYFMFKQDLDAQVDVARFIRKAFMTAPLSDFVGDEYTPGMENLPDSASDSQWDDWVKSNYRSNFHPVGTASMLPRNMGGVVSPELKVYGTKNVRVIDASVLPFQLCGHLTSTLYAVAEKAADMIKKQYRL</sequence>
<keyword evidence="9" id="KW-0964">Secreted</keyword>
<dbReference type="InterPro" id="IPR027424">
    <property type="entry name" value="Glucose_Oxidase_domain_2"/>
</dbReference>
<keyword evidence="7" id="KW-0963">Cytoplasm</keyword>
<feature type="domain" description="Glucose-methanol-choline oxidoreductase N-terminal" evidence="19">
    <location>
        <begin position="107"/>
        <end position="130"/>
    </location>
</feature>
<evidence type="ECO:0000256" key="16">
    <source>
        <dbReference type="PIRSR" id="PIRSR000137-2"/>
    </source>
</evidence>
<dbReference type="GO" id="GO:0050660">
    <property type="term" value="F:flavin adenine dinucleotide binding"/>
    <property type="evidence" value="ECO:0007669"/>
    <property type="project" value="InterPro"/>
</dbReference>
<feature type="active site" description="Proton acceptor" evidence="15">
    <location>
        <position position="571"/>
    </location>
</feature>
<evidence type="ECO:0000256" key="13">
    <source>
        <dbReference type="ARBA" id="ARBA00049435"/>
    </source>
</evidence>
<evidence type="ECO:0000313" key="21">
    <source>
        <dbReference type="EMBL" id="KAJ5377951.1"/>
    </source>
</evidence>
<dbReference type="GO" id="GO:0046562">
    <property type="term" value="F:beta-D-glucose oxidase activity"/>
    <property type="evidence" value="ECO:0007669"/>
    <property type="project" value="UniProtKB-EC"/>
</dbReference>
<dbReference type="InterPro" id="IPR007867">
    <property type="entry name" value="GMC_OxRtase_C"/>
</dbReference>
<gene>
    <name evidence="21" type="ORF">N7496_005360</name>
</gene>
<comment type="similarity">
    <text evidence="5 17">Belongs to the GMC oxidoreductase family.</text>
</comment>
<keyword evidence="22" id="KW-1185">Reference proteome</keyword>
<feature type="chain" id="PRO_5040885919" description="glucose oxidase" evidence="18">
    <location>
        <begin position="23"/>
        <end position="593"/>
    </location>
</feature>
<evidence type="ECO:0000256" key="18">
    <source>
        <dbReference type="SAM" id="SignalP"/>
    </source>
</evidence>
<comment type="subcellular location">
    <subcellularLocation>
        <location evidence="3">Cytoplasm</location>
    </subcellularLocation>
    <subcellularLocation>
        <location evidence="2">Secreted</location>
        <location evidence="2">Cell wall</location>
    </subcellularLocation>
    <subcellularLocation>
        <location evidence="4">Secreted</location>
        <location evidence="4">Extracellular space</location>
        <location evidence="4">Extracellular matrix</location>
    </subcellularLocation>
</comment>
<dbReference type="PANTHER" id="PTHR11552">
    <property type="entry name" value="GLUCOSE-METHANOL-CHOLINE GMC OXIDOREDUCTASE"/>
    <property type="match status" value="1"/>
</dbReference>
<feature type="domain" description="Glucose-methanol-choline oxidoreductase N-terminal" evidence="20">
    <location>
        <begin position="299"/>
        <end position="313"/>
    </location>
</feature>
<comment type="catalytic activity">
    <reaction evidence="13">
        <text>beta-D-glucose + O2 = D-glucono-1,5-lactone + H2O2</text>
        <dbReference type="Rhea" id="RHEA:11428"/>
        <dbReference type="ChEBI" id="CHEBI:15379"/>
        <dbReference type="ChEBI" id="CHEBI:15903"/>
        <dbReference type="ChEBI" id="CHEBI:16217"/>
        <dbReference type="ChEBI" id="CHEBI:16240"/>
        <dbReference type="EC" id="1.1.3.4"/>
    </reaction>
    <physiologicalReaction direction="left-to-right" evidence="13">
        <dbReference type="Rhea" id="RHEA:11429"/>
    </physiologicalReaction>
</comment>
<evidence type="ECO:0000256" key="9">
    <source>
        <dbReference type="ARBA" id="ARBA00022530"/>
    </source>
</evidence>
<evidence type="ECO:0000256" key="15">
    <source>
        <dbReference type="PIRSR" id="PIRSR000137-1"/>
    </source>
</evidence>
<evidence type="ECO:0000256" key="10">
    <source>
        <dbReference type="ARBA" id="ARBA00022630"/>
    </source>
</evidence>
<evidence type="ECO:0000256" key="4">
    <source>
        <dbReference type="ARBA" id="ARBA00004498"/>
    </source>
</evidence>
<comment type="caution">
    <text evidence="21">The sequence shown here is derived from an EMBL/GenBank/DDBJ whole genome shotgun (WGS) entry which is preliminary data.</text>
</comment>
<reference evidence="21" key="2">
    <citation type="journal article" date="2023" name="IMA Fungus">
        <title>Comparative genomic study of the Penicillium genus elucidates a diverse pangenome and 15 lateral gene transfer events.</title>
        <authorList>
            <person name="Petersen C."/>
            <person name="Sorensen T."/>
            <person name="Nielsen M.R."/>
            <person name="Sondergaard T.E."/>
            <person name="Sorensen J.L."/>
            <person name="Fitzpatrick D.A."/>
            <person name="Frisvad J.C."/>
            <person name="Nielsen K.L."/>
        </authorList>
    </citation>
    <scope>NUCLEOTIDE SEQUENCE</scope>
    <source>
        <strain evidence="21">IBT 29864</strain>
    </source>
</reference>
<keyword evidence="8" id="KW-0134">Cell wall</keyword>
<organism evidence="21 22">
    <name type="scientific">Penicillium cataractarum</name>
    <dbReference type="NCBI Taxonomy" id="2100454"/>
    <lineage>
        <taxon>Eukaryota</taxon>
        <taxon>Fungi</taxon>
        <taxon>Dikarya</taxon>
        <taxon>Ascomycota</taxon>
        <taxon>Pezizomycotina</taxon>
        <taxon>Eurotiomycetes</taxon>
        <taxon>Eurotiomycetidae</taxon>
        <taxon>Eurotiales</taxon>
        <taxon>Aspergillaceae</taxon>
        <taxon>Penicillium</taxon>
    </lineage>
</organism>
<evidence type="ECO:0000256" key="5">
    <source>
        <dbReference type="ARBA" id="ARBA00010790"/>
    </source>
</evidence>
<evidence type="ECO:0000256" key="6">
    <source>
        <dbReference type="ARBA" id="ARBA00011738"/>
    </source>
</evidence>
<feature type="signal peptide" evidence="18">
    <location>
        <begin position="1"/>
        <end position="22"/>
    </location>
</feature>
<proteinExistence type="inferred from homology"/>
<evidence type="ECO:0000256" key="2">
    <source>
        <dbReference type="ARBA" id="ARBA00004191"/>
    </source>
</evidence>
<dbReference type="PROSITE" id="PS00624">
    <property type="entry name" value="GMC_OXRED_2"/>
    <property type="match status" value="1"/>
</dbReference>
<evidence type="ECO:0000256" key="8">
    <source>
        <dbReference type="ARBA" id="ARBA00022512"/>
    </source>
</evidence>
<evidence type="ECO:0000259" key="20">
    <source>
        <dbReference type="PROSITE" id="PS00624"/>
    </source>
</evidence>
<dbReference type="PANTHER" id="PTHR11552:SF201">
    <property type="entry name" value="GLUCOSE-METHANOL-CHOLINE OXIDOREDUCTASE N-TERMINAL DOMAIN-CONTAINING PROTEIN"/>
    <property type="match status" value="1"/>
</dbReference>
<feature type="binding site" evidence="16">
    <location>
        <position position="113"/>
    </location>
    <ligand>
        <name>FAD</name>
        <dbReference type="ChEBI" id="CHEBI:57692"/>
    </ligand>
</feature>
<dbReference type="Gene3D" id="4.10.450.10">
    <property type="entry name" value="Glucose Oxidase, domain 2"/>
    <property type="match status" value="1"/>
</dbReference>
<dbReference type="Gene3D" id="3.50.50.60">
    <property type="entry name" value="FAD/NAD(P)-binding domain"/>
    <property type="match status" value="1"/>
</dbReference>
<evidence type="ECO:0000256" key="1">
    <source>
        <dbReference type="ARBA" id="ARBA00001974"/>
    </source>
</evidence>
<keyword evidence="10 17" id="KW-0285">Flavoprotein</keyword>
<dbReference type="Pfam" id="PF05199">
    <property type="entry name" value="GMC_oxred_C"/>
    <property type="match status" value="1"/>
</dbReference>
<dbReference type="RefSeq" id="XP_056556814.1">
    <property type="nucleotide sequence ID" value="XM_056698289.1"/>
</dbReference>
<evidence type="ECO:0000256" key="12">
    <source>
        <dbReference type="ARBA" id="ARBA00023002"/>
    </source>
</evidence>
<evidence type="ECO:0000256" key="7">
    <source>
        <dbReference type="ARBA" id="ARBA00022490"/>
    </source>
</evidence>
<dbReference type="GeneID" id="81437468"/>
<dbReference type="OrthoDB" id="269227at2759"/>
<comment type="cofactor">
    <cofactor evidence="1 16">
        <name>FAD</name>
        <dbReference type="ChEBI" id="CHEBI:57692"/>
    </cofactor>
</comment>
<accession>A0A9W9VFY7</accession>
<keyword evidence="11 16" id="KW-0274">FAD</keyword>
<dbReference type="EC" id="1.1.3.4" evidence="14"/>
<dbReference type="Proteomes" id="UP001147782">
    <property type="component" value="Unassembled WGS sequence"/>
</dbReference>
<evidence type="ECO:0000256" key="3">
    <source>
        <dbReference type="ARBA" id="ARBA00004496"/>
    </source>
</evidence>
<keyword evidence="12" id="KW-0560">Oxidoreductase</keyword>
<dbReference type="InterPro" id="IPR000172">
    <property type="entry name" value="GMC_OxRdtase_N"/>
</dbReference>
<keyword evidence="9" id="KW-0272">Extracellular matrix</keyword>
<feature type="binding site" evidence="16">
    <location>
        <begin position="39"/>
        <end position="40"/>
    </location>
    <ligand>
        <name>FAD</name>
        <dbReference type="ChEBI" id="CHEBI:57692"/>
    </ligand>
</feature>
<dbReference type="Gene3D" id="3.30.560.10">
    <property type="entry name" value="Glucose Oxidase, domain 3"/>
    <property type="match status" value="1"/>
</dbReference>
<keyword evidence="18" id="KW-0732">Signal</keyword>
<name>A0A9W9VFY7_9EURO</name>
<evidence type="ECO:0000256" key="17">
    <source>
        <dbReference type="RuleBase" id="RU003968"/>
    </source>
</evidence>
<dbReference type="Pfam" id="PF00732">
    <property type="entry name" value="GMC_oxred_N"/>
    <property type="match status" value="1"/>
</dbReference>